<organism evidence="2 3">
    <name type="scientific">Geotrichum candidum</name>
    <name type="common">Oospora lactis</name>
    <name type="synonym">Dipodascus geotrichum</name>
    <dbReference type="NCBI Taxonomy" id="1173061"/>
    <lineage>
        <taxon>Eukaryota</taxon>
        <taxon>Fungi</taxon>
        <taxon>Dikarya</taxon>
        <taxon>Ascomycota</taxon>
        <taxon>Saccharomycotina</taxon>
        <taxon>Dipodascomycetes</taxon>
        <taxon>Dipodascales</taxon>
        <taxon>Dipodascaceae</taxon>
        <taxon>Geotrichum</taxon>
    </lineage>
</organism>
<feature type="signal peptide" evidence="1">
    <location>
        <begin position="1"/>
        <end position="22"/>
    </location>
</feature>
<evidence type="ECO:0000313" key="3">
    <source>
        <dbReference type="Proteomes" id="UP000242525"/>
    </source>
</evidence>
<dbReference type="Proteomes" id="UP000242525">
    <property type="component" value="Unassembled WGS sequence"/>
</dbReference>
<feature type="chain" id="PRO_5005325890" description="Secreted protein" evidence="1">
    <location>
        <begin position="23"/>
        <end position="158"/>
    </location>
</feature>
<keyword evidence="3" id="KW-1185">Reference proteome</keyword>
<evidence type="ECO:0000256" key="1">
    <source>
        <dbReference type="SAM" id="SignalP"/>
    </source>
</evidence>
<evidence type="ECO:0000313" key="2">
    <source>
        <dbReference type="EMBL" id="CDO57929.1"/>
    </source>
</evidence>
<name>A0A0J9XKJ9_GEOCN</name>
<accession>A0A0J9XKJ9</accession>
<proteinExistence type="predicted"/>
<protein>
    <recommendedName>
        <fullName evidence="4">Secreted protein</fullName>
    </recommendedName>
</protein>
<sequence>MGPSRLVNVLLIPLVSLWQNSAAVPRAGSKQSPFSSQPLTLITVVRLFVWPPLCTRWSTVETTVQLPAAPARPSREYPPRYSSAVITVPIRGSLVHGQHVRLVLLVVLVGFINFQLYHATVPLALVRQSVVRGFFCIEKWLILTWIRPAAPSNEHHEP</sequence>
<evidence type="ECO:0008006" key="4">
    <source>
        <dbReference type="Google" id="ProtNLM"/>
    </source>
</evidence>
<comment type="caution">
    <text evidence="2">The sequence shown here is derived from an EMBL/GenBank/DDBJ whole genome shotgun (WGS) entry which is preliminary data.</text>
</comment>
<dbReference type="EMBL" id="CCBN010000027">
    <property type="protein sequence ID" value="CDO57929.1"/>
    <property type="molecule type" value="Genomic_DNA"/>
</dbReference>
<reference evidence="2" key="1">
    <citation type="submission" date="2014-03" db="EMBL/GenBank/DDBJ databases">
        <authorList>
            <person name="Casaregola S."/>
        </authorList>
    </citation>
    <scope>NUCLEOTIDE SEQUENCE [LARGE SCALE GENOMIC DNA]</scope>
    <source>
        <strain evidence="2">CLIB 918</strain>
    </source>
</reference>
<gene>
    <name evidence="2" type="ORF">BN980_GECA27s00807g</name>
</gene>
<keyword evidence="1" id="KW-0732">Signal</keyword>
<dbReference type="AlphaFoldDB" id="A0A0J9XKJ9"/>